<dbReference type="Pfam" id="PF02882">
    <property type="entry name" value="THF_DHG_CYH_C"/>
    <property type="match status" value="1"/>
</dbReference>
<evidence type="ECO:0000256" key="11">
    <source>
        <dbReference type="ARBA" id="ARBA00023268"/>
    </source>
</evidence>
<evidence type="ECO:0000256" key="12">
    <source>
        <dbReference type="HAMAP-Rule" id="MF_01576"/>
    </source>
</evidence>
<dbReference type="HAMAP" id="MF_01576">
    <property type="entry name" value="THF_DHG_CYH"/>
    <property type="match status" value="1"/>
</dbReference>
<comment type="caution">
    <text evidence="12">Lacks conserved residue(s) required for the propagation of feature annotation.</text>
</comment>
<dbReference type="InterPro" id="IPR046346">
    <property type="entry name" value="Aminoacid_DH-like_N_sf"/>
</dbReference>
<evidence type="ECO:0000256" key="8">
    <source>
        <dbReference type="ARBA" id="ARBA00023002"/>
    </source>
</evidence>
<evidence type="ECO:0000256" key="9">
    <source>
        <dbReference type="ARBA" id="ARBA00023102"/>
    </source>
</evidence>
<evidence type="ECO:0000256" key="6">
    <source>
        <dbReference type="ARBA" id="ARBA00022801"/>
    </source>
</evidence>
<dbReference type="EC" id="3.5.4.9" evidence="12"/>
<dbReference type="NCBIfam" id="NF010783">
    <property type="entry name" value="PRK14186.1"/>
    <property type="match status" value="1"/>
</dbReference>
<keyword evidence="9 12" id="KW-0368">Histidine biosynthesis</keyword>
<dbReference type="InterPro" id="IPR020630">
    <property type="entry name" value="THF_DH/CycHdrlase_cat_dom"/>
</dbReference>
<dbReference type="GO" id="GO:0004488">
    <property type="term" value="F:methylenetetrahydrofolate dehydrogenase (NADP+) activity"/>
    <property type="evidence" value="ECO:0007669"/>
    <property type="project" value="UniProtKB-UniRule"/>
</dbReference>
<dbReference type="PROSITE" id="PS00767">
    <property type="entry name" value="THF_DHG_CYH_2"/>
    <property type="match status" value="1"/>
</dbReference>
<reference evidence="15 16" key="1">
    <citation type="submission" date="2016-05" db="EMBL/GenBank/DDBJ databases">
        <title>Whole genome sequencing of Tetragenococcus halophilus subsp. halophilus NISL 7118.</title>
        <authorList>
            <person name="Shiwa Y."/>
            <person name="Nishimura I."/>
            <person name="Yoshikawa H."/>
            <person name="Koyama Y."/>
            <person name="Oguma T."/>
        </authorList>
    </citation>
    <scope>NUCLEOTIDE SEQUENCE [LARGE SCALE GENOMIC DNA]</scope>
    <source>
        <strain evidence="15 16">NISL 7118</strain>
    </source>
</reference>
<dbReference type="CDD" id="cd01080">
    <property type="entry name" value="NAD_bind_m-THF_DH_Cyclohyd"/>
    <property type="match status" value="1"/>
</dbReference>
<dbReference type="Gene3D" id="3.40.50.720">
    <property type="entry name" value="NAD(P)-binding Rossmann-like Domain"/>
    <property type="match status" value="1"/>
</dbReference>
<dbReference type="GO" id="GO:0005829">
    <property type="term" value="C:cytosol"/>
    <property type="evidence" value="ECO:0007669"/>
    <property type="project" value="TreeGrafter"/>
</dbReference>
<dbReference type="PANTHER" id="PTHR48099">
    <property type="entry name" value="C-1-TETRAHYDROFOLATE SYNTHASE, CYTOPLASMIC-RELATED"/>
    <property type="match status" value="1"/>
</dbReference>
<evidence type="ECO:0000256" key="3">
    <source>
        <dbReference type="ARBA" id="ARBA00022563"/>
    </source>
</evidence>
<evidence type="ECO:0000256" key="4">
    <source>
        <dbReference type="ARBA" id="ARBA00022605"/>
    </source>
</evidence>
<feature type="binding site" evidence="12">
    <location>
        <begin position="164"/>
        <end position="166"/>
    </location>
    <ligand>
        <name>NADP(+)</name>
        <dbReference type="ChEBI" id="CHEBI:58349"/>
    </ligand>
</feature>
<keyword evidence="8 12" id="KW-0560">Oxidoreductase</keyword>
<dbReference type="RefSeq" id="WP_014124133.1">
    <property type="nucleotide sequence ID" value="NZ_BDEB01000267.1"/>
</dbReference>
<keyword evidence="16" id="KW-1185">Reference proteome</keyword>
<keyword evidence="3 12" id="KW-0554">One-carbon metabolism</keyword>
<dbReference type="SUPFAM" id="SSF53223">
    <property type="entry name" value="Aminoacid dehydrogenase-like, N-terminal domain"/>
    <property type="match status" value="1"/>
</dbReference>
<evidence type="ECO:0000313" key="15">
    <source>
        <dbReference type="EMBL" id="GBD67871.1"/>
    </source>
</evidence>
<feature type="domain" description="Tetrahydrofolate dehydrogenase/cyclohydrolase catalytic" evidence="13">
    <location>
        <begin position="5"/>
        <end position="119"/>
    </location>
</feature>
<keyword evidence="4 12" id="KW-0028">Amino-acid biosynthesis</keyword>
<dbReference type="AlphaFoldDB" id="A0A2H6DVZ8"/>
<evidence type="ECO:0000256" key="7">
    <source>
        <dbReference type="ARBA" id="ARBA00022857"/>
    </source>
</evidence>
<keyword evidence="7 12" id="KW-0521">NADP</keyword>
<dbReference type="Pfam" id="PF00763">
    <property type="entry name" value="THF_DHG_CYH"/>
    <property type="match status" value="1"/>
</dbReference>
<sequence>MTTLINGRQLADSMQEQMRLEVEKLGKQNAFPALVVFLVGDDPASKTYIKNKEIAAQKIGIHTKLEHYPSDISEEKLLIEIKKYNDDPHYHGILVQLPLPEHIDEEKVLLNIDPKKDVDGFHPINMGKLLSGKAEAIPCTPYGIMKMFESYEIELSGKNAIVIGRSNIVGKPMAQLLLAKNATVTMAHSYTKNLAALAKQADIIVSAVGIGNFVTKEFVRKGAVVIDVGMNRDENGKLIGDVKFDEVEPIASYITPVPKGVGPMTITMLMQQTIQACKRQELS</sequence>
<dbReference type="Proteomes" id="UP000236214">
    <property type="component" value="Unassembled WGS sequence"/>
</dbReference>
<dbReference type="SUPFAM" id="SSF51735">
    <property type="entry name" value="NAD(P)-binding Rossmann-fold domains"/>
    <property type="match status" value="1"/>
</dbReference>
<evidence type="ECO:0000259" key="14">
    <source>
        <dbReference type="Pfam" id="PF02882"/>
    </source>
</evidence>
<keyword evidence="5 12" id="KW-0658">Purine biosynthesis</keyword>
<dbReference type="GO" id="GO:0006164">
    <property type="term" value="P:purine nucleotide biosynthetic process"/>
    <property type="evidence" value="ECO:0007669"/>
    <property type="project" value="UniProtKB-KW"/>
</dbReference>
<dbReference type="GO" id="GO:0009086">
    <property type="term" value="P:methionine biosynthetic process"/>
    <property type="evidence" value="ECO:0007669"/>
    <property type="project" value="UniProtKB-KW"/>
</dbReference>
<dbReference type="GO" id="GO:0004477">
    <property type="term" value="F:methenyltetrahydrofolate cyclohydrolase activity"/>
    <property type="evidence" value="ECO:0007669"/>
    <property type="project" value="UniProtKB-UniRule"/>
</dbReference>
<organism evidence="15 16">
    <name type="scientific">Tetragenococcus halophilus subsp. halophilus</name>
    <dbReference type="NCBI Taxonomy" id="1513897"/>
    <lineage>
        <taxon>Bacteria</taxon>
        <taxon>Bacillati</taxon>
        <taxon>Bacillota</taxon>
        <taxon>Bacilli</taxon>
        <taxon>Lactobacillales</taxon>
        <taxon>Enterococcaceae</taxon>
        <taxon>Tetragenococcus</taxon>
    </lineage>
</organism>
<dbReference type="EC" id="1.5.1.5" evidence="12"/>
<dbReference type="GO" id="GO:0035999">
    <property type="term" value="P:tetrahydrofolate interconversion"/>
    <property type="evidence" value="ECO:0007669"/>
    <property type="project" value="UniProtKB-UniRule"/>
</dbReference>
<gene>
    <name evidence="12 15" type="primary">folD</name>
    <name evidence="15" type="ORF">TEHN7118_0677</name>
</gene>
<dbReference type="PANTHER" id="PTHR48099:SF5">
    <property type="entry name" value="C-1-TETRAHYDROFOLATE SYNTHASE, CYTOPLASMIC"/>
    <property type="match status" value="1"/>
</dbReference>
<evidence type="ECO:0000256" key="2">
    <source>
        <dbReference type="ARBA" id="ARBA00011738"/>
    </source>
</evidence>
<comment type="caution">
    <text evidence="15">The sequence shown here is derived from an EMBL/GenBank/DDBJ whole genome shotgun (WGS) entry which is preliminary data.</text>
</comment>
<dbReference type="InterPro" id="IPR000672">
    <property type="entry name" value="THF_DH/CycHdrlase"/>
</dbReference>
<name>A0A2H6DVZ8_TETHA</name>
<feature type="domain" description="Tetrahydrofolate dehydrogenase/cyclohydrolase NAD(P)-binding" evidence="14">
    <location>
        <begin position="138"/>
        <end position="280"/>
    </location>
</feature>
<comment type="catalytic activity">
    <reaction evidence="12">
        <text>(6R)-5,10-methenyltetrahydrofolate + H2O = (6R)-10-formyltetrahydrofolate + H(+)</text>
        <dbReference type="Rhea" id="RHEA:23700"/>
        <dbReference type="ChEBI" id="CHEBI:15377"/>
        <dbReference type="ChEBI" id="CHEBI:15378"/>
        <dbReference type="ChEBI" id="CHEBI:57455"/>
        <dbReference type="ChEBI" id="CHEBI:195366"/>
        <dbReference type="EC" id="3.5.4.9"/>
    </reaction>
</comment>
<evidence type="ECO:0000256" key="1">
    <source>
        <dbReference type="ARBA" id="ARBA00004777"/>
    </source>
</evidence>
<protein>
    <recommendedName>
        <fullName evidence="12">Bifunctional protein FolD</fullName>
    </recommendedName>
    <domain>
        <recommendedName>
            <fullName evidence="12">Methylenetetrahydrofolate dehydrogenase</fullName>
            <ecNumber evidence="12">1.5.1.5</ecNumber>
        </recommendedName>
    </domain>
    <domain>
        <recommendedName>
            <fullName evidence="12">Methenyltetrahydrofolate cyclohydrolase</fullName>
            <ecNumber evidence="12">3.5.4.9</ecNumber>
        </recommendedName>
    </domain>
</protein>
<dbReference type="Gene3D" id="3.40.50.10860">
    <property type="entry name" value="Leucine Dehydrogenase, chain A, domain 1"/>
    <property type="match status" value="1"/>
</dbReference>
<proteinExistence type="inferred from homology"/>
<keyword evidence="6 12" id="KW-0378">Hydrolase</keyword>
<comment type="subunit">
    <text evidence="2 12">Homodimer.</text>
</comment>
<evidence type="ECO:0000256" key="10">
    <source>
        <dbReference type="ARBA" id="ARBA00023167"/>
    </source>
</evidence>
<evidence type="ECO:0000259" key="13">
    <source>
        <dbReference type="Pfam" id="PF00763"/>
    </source>
</evidence>
<comment type="catalytic activity">
    <reaction evidence="12">
        <text>(6R)-5,10-methylene-5,6,7,8-tetrahydrofolate + NADP(+) = (6R)-5,10-methenyltetrahydrofolate + NADPH</text>
        <dbReference type="Rhea" id="RHEA:22812"/>
        <dbReference type="ChEBI" id="CHEBI:15636"/>
        <dbReference type="ChEBI" id="CHEBI:57455"/>
        <dbReference type="ChEBI" id="CHEBI:57783"/>
        <dbReference type="ChEBI" id="CHEBI:58349"/>
        <dbReference type="EC" id="1.5.1.5"/>
    </reaction>
</comment>
<dbReference type="NCBIfam" id="NF010776">
    <property type="entry name" value="PRK14179.1"/>
    <property type="match status" value="1"/>
</dbReference>
<accession>A0A2H6DVZ8</accession>
<dbReference type="UniPathway" id="UPA00193"/>
<dbReference type="InterPro" id="IPR020867">
    <property type="entry name" value="THF_DH/CycHdrlase_CS"/>
</dbReference>
<dbReference type="FunFam" id="3.40.50.10860:FF:000005">
    <property type="entry name" value="C-1-tetrahydrofolate synthase, cytoplasmic, putative"/>
    <property type="match status" value="1"/>
</dbReference>
<dbReference type="GeneID" id="64054647"/>
<evidence type="ECO:0000256" key="5">
    <source>
        <dbReference type="ARBA" id="ARBA00022755"/>
    </source>
</evidence>
<dbReference type="FunFam" id="3.40.50.720:FF:000094">
    <property type="entry name" value="Bifunctional protein FolD"/>
    <property type="match status" value="1"/>
</dbReference>
<evidence type="ECO:0000313" key="16">
    <source>
        <dbReference type="Proteomes" id="UP000236214"/>
    </source>
</evidence>
<dbReference type="InterPro" id="IPR036291">
    <property type="entry name" value="NAD(P)-bd_dom_sf"/>
</dbReference>
<keyword evidence="11 12" id="KW-0511">Multifunctional enzyme</keyword>
<comment type="function">
    <text evidence="12">Catalyzes the oxidation of 5,10-methylenetetrahydrofolate to 5,10-methenyltetrahydrofolate and then the hydrolysis of 5,10-methenyltetrahydrofolate to 10-formyltetrahydrofolate.</text>
</comment>
<comment type="pathway">
    <text evidence="1 12">One-carbon metabolism; tetrahydrofolate interconversion.</text>
</comment>
<dbReference type="PRINTS" id="PR00085">
    <property type="entry name" value="THFDHDRGNASE"/>
</dbReference>
<dbReference type="EMBL" id="BDEC01000027">
    <property type="protein sequence ID" value="GBD67871.1"/>
    <property type="molecule type" value="Genomic_DNA"/>
</dbReference>
<dbReference type="PROSITE" id="PS00766">
    <property type="entry name" value="THF_DHG_CYH_1"/>
    <property type="match status" value="1"/>
</dbReference>
<keyword evidence="10 12" id="KW-0486">Methionine biosynthesis</keyword>
<dbReference type="GO" id="GO:0000105">
    <property type="term" value="P:L-histidine biosynthetic process"/>
    <property type="evidence" value="ECO:0007669"/>
    <property type="project" value="UniProtKB-KW"/>
</dbReference>
<comment type="similarity">
    <text evidence="12">Belongs to the tetrahydrofolate dehydrogenase/cyclohydrolase family.</text>
</comment>
<dbReference type="InterPro" id="IPR020631">
    <property type="entry name" value="THF_DH/CycHdrlase_NAD-bd_dom"/>
</dbReference>